<sequence length="570" mass="62810">MKTNWKLGLLLLILVLGAVLSGCGSNKTAESSNTKSNNSTASETNASKEAETTPQEPQILNWIIVSELPTADSVKSYDTLSSSQIEIFAEGLYKIDGNNKTVPVLATGDPVISEDGLTYSIKLRDGLKWPNGDPLTAKDFVFAWQRLFNPATAAQNASTHFNIKNAQAINEGKKAAEELGIEAISDTELRITLEYPDTYFTASLSSVNLYPQNEAFVTEKGEAYGTNSENTLGNGPFILKDWDGTGLNWSFIKNEQYWDKDNIKLDKINIQVVKEIGTGINLYESGAVDVASLSGEYISQYTNNPEYLSVLTLTASNLELGISSNKALQNENFRKAISLVINRDELVNNVLIDGSKPLTGIVPKGIAVNPDTGTDFSDEAGAIVVTDVEEGKRLWELAKKELGTDKVKLELITSDTDTAKKTSQYLQSQLETNLSGVTIELSNVPTKVRFEKMMSYKFDLALGGWTGDFDPVSYLNLFFSTYEHNHARYKDETYDSLITKIKTEDATDPQTRWKDLQEAQKFILSKAVVTPLYQGASNYLVKSKVKGIVTHNLGTPLEITRAYIEQNSAK</sequence>
<dbReference type="PIRSF" id="PIRSF002741">
    <property type="entry name" value="MppA"/>
    <property type="match status" value="1"/>
</dbReference>
<evidence type="ECO:0000256" key="4">
    <source>
        <dbReference type="ARBA" id="ARBA00022729"/>
    </source>
</evidence>
<evidence type="ECO:0000256" key="3">
    <source>
        <dbReference type="ARBA" id="ARBA00022448"/>
    </source>
</evidence>
<name>A0A7W3XQ68_9BACL</name>
<dbReference type="InterPro" id="IPR023765">
    <property type="entry name" value="SBP_5_CS"/>
</dbReference>
<comment type="subcellular location">
    <subcellularLocation>
        <location evidence="1">Cell membrane</location>
        <topology evidence="1">Lipid-anchor</topology>
    </subcellularLocation>
</comment>
<dbReference type="SUPFAM" id="SSF53850">
    <property type="entry name" value="Periplasmic binding protein-like II"/>
    <property type="match status" value="1"/>
</dbReference>
<dbReference type="GO" id="GO:0043190">
    <property type="term" value="C:ATP-binding cassette (ABC) transporter complex"/>
    <property type="evidence" value="ECO:0007669"/>
    <property type="project" value="InterPro"/>
</dbReference>
<dbReference type="PANTHER" id="PTHR30290">
    <property type="entry name" value="PERIPLASMIC BINDING COMPONENT OF ABC TRANSPORTER"/>
    <property type="match status" value="1"/>
</dbReference>
<dbReference type="CDD" id="cd08504">
    <property type="entry name" value="PBP2_OppA"/>
    <property type="match status" value="1"/>
</dbReference>
<keyword evidence="3" id="KW-0813">Transport</keyword>
<evidence type="ECO:0000313" key="9">
    <source>
        <dbReference type="Proteomes" id="UP000567067"/>
    </source>
</evidence>
<dbReference type="Gene3D" id="3.10.105.10">
    <property type="entry name" value="Dipeptide-binding Protein, Domain 3"/>
    <property type="match status" value="1"/>
</dbReference>
<feature type="domain" description="Solute-binding protein family 5" evidence="7">
    <location>
        <begin position="101"/>
        <end position="482"/>
    </location>
</feature>
<dbReference type="GO" id="GO:0030288">
    <property type="term" value="C:outer membrane-bounded periplasmic space"/>
    <property type="evidence" value="ECO:0007669"/>
    <property type="project" value="UniProtKB-ARBA"/>
</dbReference>
<evidence type="ECO:0000313" key="8">
    <source>
        <dbReference type="EMBL" id="MBA9084287.1"/>
    </source>
</evidence>
<dbReference type="RefSeq" id="WP_182534353.1">
    <property type="nucleotide sequence ID" value="NZ_JACJIP010000003.1"/>
</dbReference>
<feature type="compositionally biased region" description="Low complexity" evidence="6">
    <location>
        <begin position="27"/>
        <end position="45"/>
    </location>
</feature>
<dbReference type="Gene3D" id="3.90.76.10">
    <property type="entry name" value="Dipeptide-binding Protein, Domain 1"/>
    <property type="match status" value="1"/>
</dbReference>
<accession>A0A7W3XQ68</accession>
<dbReference type="AlphaFoldDB" id="A0A7W3XQ68"/>
<dbReference type="GO" id="GO:0015833">
    <property type="term" value="P:peptide transport"/>
    <property type="evidence" value="ECO:0007669"/>
    <property type="project" value="UniProtKB-KW"/>
</dbReference>
<dbReference type="Pfam" id="PF00496">
    <property type="entry name" value="SBP_bac_5"/>
    <property type="match status" value="1"/>
</dbReference>
<comment type="similarity">
    <text evidence="2">Belongs to the bacterial solute-binding protein 5 family.</text>
</comment>
<dbReference type="InterPro" id="IPR000914">
    <property type="entry name" value="SBP_5_dom"/>
</dbReference>
<reference evidence="8 9" key="1">
    <citation type="submission" date="2020-08" db="EMBL/GenBank/DDBJ databases">
        <title>Genomic Encyclopedia of Type Strains, Phase III (KMG-III): the genomes of soil and plant-associated and newly described type strains.</title>
        <authorList>
            <person name="Whitman W."/>
        </authorList>
    </citation>
    <scope>NUCLEOTIDE SEQUENCE [LARGE SCALE GENOMIC DNA]</scope>
    <source>
        <strain evidence="8 9">CECT 8693</strain>
    </source>
</reference>
<dbReference type="Gene3D" id="3.40.190.10">
    <property type="entry name" value="Periplasmic binding protein-like II"/>
    <property type="match status" value="1"/>
</dbReference>
<evidence type="ECO:0000256" key="1">
    <source>
        <dbReference type="ARBA" id="ARBA00004193"/>
    </source>
</evidence>
<evidence type="ECO:0000256" key="6">
    <source>
        <dbReference type="SAM" id="MobiDB-lite"/>
    </source>
</evidence>
<dbReference type="FunFam" id="3.90.76.10:FF:000001">
    <property type="entry name" value="Oligopeptide ABC transporter substrate-binding protein"/>
    <property type="match status" value="1"/>
</dbReference>
<evidence type="ECO:0000256" key="2">
    <source>
        <dbReference type="ARBA" id="ARBA00005695"/>
    </source>
</evidence>
<evidence type="ECO:0000259" key="7">
    <source>
        <dbReference type="Pfam" id="PF00496"/>
    </source>
</evidence>
<dbReference type="PROSITE" id="PS51257">
    <property type="entry name" value="PROKAR_LIPOPROTEIN"/>
    <property type="match status" value="1"/>
</dbReference>
<dbReference type="FunFam" id="3.10.105.10:FF:000001">
    <property type="entry name" value="Oligopeptide ABC transporter, oligopeptide-binding protein"/>
    <property type="match status" value="1"/>
</dbReference>
<dbReference type="InterPro" id="IPR039424">
    <property type="entry name" value="SBP_5"/>
</dbReference>
<protein>
    <submittedName>
        <fullName evidence="8">Oligopeptide transport system substrate-binding protein</fullName>
    </submittedName>
</protein>
<dbReference type="PROSITE" id="PS01040">
    <property type="entry name" value="SBP_BACTERIAL_5"/>
    <property type="match status" value="1"/>
</dbReference>
<dbReference type="PANTHER" id="PTHR30290:SF10">
    <property type="entry name" value="PERIPLASMIC OLIGOPEPTIDE-BINDING PROTEIN-RELATED"/>
    <property type="match status" value="1"/>
</dbReference>
<feature type="region of interest" description="Disordered" evidence="6">
    <location>
        <begin position="27"/>
        <end position="54"/>
    </location>
</feature>
<keyword evidence="5" id="KW-0571">Peptide transport</keyword>
<dbReference type="InterPro" id="IPR030678">
    <property type="entry name" value="Peptide/Ni-bd"/>
</dbReference>
<evidence type="ECO:0000256" key="5">
    <source>
        <dbReference type="ARBA" id="ARBA00022856"/>
    </source>
</evidence>
<comment type="caution">
    <text evidence="8">The sequence shown here is derived from an EMBL/GenBank/DDBJ whole genome shotgun (WGS) entry which is preliminary data.</text>
</comment>
<keyword evidence="5" id="KW-0653">Protein transport</keyword>
<organism evidence="8 9">
    <name type="scientific">Fontibacillus solani</name>
    <dbReference type="NCBI Taxonomy" id="1572857"/>
    <lineage>
        <taxon>Bacteria</taxon>
        <taxon>Bacillati</taxon>
        <taxon>Bacillota</taxon>
        <taxon>Bacilli</taxon>
        <taxon>Bacillales</taxon>
        <taxon>Paenibacillaceae</taxon>
        <taxon>Fontibacillus</taxon>
    </lineage>
</organism>
<dbReference type="GO" id="GO:1904680">
    <property type="term" value="F:peptide transmembrane transporter activity"/>
    <property type="evidence" value="ECO:0007669"/>
    <property type="project" value="TreeGrafter"/>
</dbReference>
<dbReference type="EMBL" id="JACJIP010000003">
    <property type="protein sequence ID" value="MBA9084287.1"/>
    <property type="molecule type" value="Genomic_DNA"/>
</dbReference>
<proteinExistence type="inferred from homology"/>
<keyword evidence="9" id="KW-1185">Reference proteome</keyword>
<keyword evidence="4" id="KW-0732">Signal</keyword>
<dbReference type="Proteomes" id="UP000567067">
    <property type="component" value="Unassembled WGS sequence"/>
</dbReference>
<gene>
    <name evidence="8" type="ORF">FHR92_000741</name>
</gene>